<dbReference type="GO" id="GO:0008017">
    <property type="term" value="F:microtubule binding"/>
    <property type="evidence" value="ECO:0007669"/>
    <property type="project" value="InterPro"/>
</dbReference>
<feature type="compositionally biased region" description="Basic and acidic residues" evidence="6">
    <location>
        <begin position="96"/>
        <end position="106"/>
    </location>
</feature>
<dbReference type="InterPro" id="IPR036961">
    <property type="entry name" value="Kinesin_motor_dom_sf"/>
</dbReference>
<proteinExistence type="inferred from homology"/>
<dbReference type="PROSITE" id="PS50067">
    <property type="entry name" value="KINESIN_MOTOR_2"/>
    <property type="match status" value="1"/>
</dbReference>
<dbReference type="PANTHER" id="PTHR47968">
    <property type="entry name" value="CENTROMERE PROTEIN E"/>
    <property type="match status" value="1"/>
</dbReference>
<gene>
    <name evidence="8" type="ORF">B296_00052282</name>
</gene>
<feature type="binding site" evidence="4">
    <location>
        <begin position="17"/>
        <end position="24"/>
    </location>
    <ligand>
        <name>ATP</name>
        <dbReference type="ChEBI" id="CHEBI:30616"/>
    </ligand>
</feature>
<comment type="caution">
    <text evidence="8">The sequence shown here is derived from an EMBL/GenBank/DDBJ whole genome shotgun (WGS) entry which is preliminary data.</text>
</comment>
<feature type="coiled-coil region" evidence="5">
    <location>
        <begin position="115"/>
        <end position="184"/>
    </location>
</feature>
<accession>A0A426YD50</accession>
<feature type="region of interest" description="Disordered" evidence="6">
    <location>
        <begin position="87"/>
        <end position="106"/>
    </location>
</feature>
<dbReference type="Gene3D" id="3.40.850.10">
    <property type="entry name" value="Kinesin motor domain"/>
    <property type="match status" value="1"/>
</dbReference>
<dbReference type="SMART" id="SM00129">
    <property type="entry name" value="KISc"/>
    <property type="match status" value="1"/>
</dbReference>
<evidence type="ECO:0000313" key="8">
    <source>
        <dbReference type="EMBL" id="RRT49623.1"/>
    </source>
</evidence>
<dbReference type="InterPro" id="IPR027417">
    <property type="entry name" value="P-loop_NTPase"/>
</dbReference>
<dbReference type="InterPro" id="IPR001752">
    <property type="entry name" value="Kinesin_motor_dom"/>
</dbReference>
<dbReference type="GO" id="GO:0005524">
    <property type="term" value="F:ATP binding"/>
    <property type="evidence" value="ECO:0007669"/>
    <property type="project" value="UniProtKB-UniRule"/>
</dbReference>
<dbReference type="GO" id="GO:0003777">
    <property type="term" value="F:microtubule motor activity"/>
    <property type="evidence" value="ECO:0007669"/>
    <property type="project" value="InterPro"/>
</dbReference>
<dbReference type="EMBL" id="AMZH03013234">
    <property type="protein sequence ID" value="RRT49623.1"/>
    <property type="molecule type" value="Genomic_DNA"/>
</dbReference>
<dbReference type="AlphaFoldDB" id="A0A426YD50"/>
<dbReference type="PANTHER" id="PTHR47968:SF36">
    <property type="entry name" value="KINESIN HEAVY CHAIN ISOFORM X1"/>
    <property type="match status" value="1"/>
</dbReference>
<organism evidence="8 9">
    <name type="scientific">Ensete ventricosum</name>
    <name type="common">Abyssinian banana</name>
    <name type="synonym">Musa ensete</name>
    <dbReference type="NCBI Taxonomy" id="4639"/>
    <lineage>
        <taxon>Eukaryota</taxon>
        <taxon>Viridiplantae</taxon>
        <taxon>Streptophyta</taxon>
        <taxon>Embryophyta</taxon>
        <taxon>Tracheophyta</taxon>
        <taxon>Spermatophyta</taxon>
        <taxon>Magnoliopsida</taxon>
        <taxon>Liliopsida</taxon>
        <taxon>Zingiberales</taxon>
        <taxon>Musaceae</taxon>
        <taxon>Ensete</taxon>
    </lineage>
</organism>
<evidence type="ECO:0000256" key="1">
    <source>
        <dbReference type="ARBA" id="ARBA00022701"/>
    </source>
</evidence>
<evidence type="ECO:0000256" key="4">
    <source>
        <dbReference type="PROSITE-ProRule" id="PRU00283"/>
    </source>
</evidence>
<keyword evidence="1" id="KW-0493">Microtubule</keyword>
<evidence type="ECO:0000259" key="7">
    <source>
        <dbReference type="PROSITE" id="PS50067"/>
    </source>
</evidence>
<sequence>MGVHHFYHPPGTAFAYGQTSSGKTFTMSGSEEEPGIIPLAVEDVFRTTKMTTDREFLIRVSYMEIYNEEINDLLTLGNQKLPIHESLEEPSVDEEISSKRHDSSETDCGFKREQLEALREKCTIMERECSLLREEKASLVEALSLSKQDNEHLSAQKEELLKELNTEKHKMKELKEEIRQFSLAFRQREGLLTSIYTKSKAIMESLNASEVSIPEVCDS</sequence>
<keyword evidence="2 5" id="KW-0175">Coiled coil</keyword>
<evidence type="ECO:0000256" key="2">
    <source>
        <dbReference type="ARBA" id="ARBA00023054"/>
    </source>
</evidence>
<keyword evidence="3 4" id="KW-0505">Motor protein</keyword>
<protein>
    <recommendedName>
        <fullName evidence="7">Kinesin motor domain-containing protein</fullName>
    </recommendedName>
</protein>
<dbReference type="Pfam" id="PF00225">
    <property type="entry name" value="Kinesin"/>
    <property type="match status" value="1"/>
</dbReference>
<dbReference type="GO" id="GO:0005874">
    <property type="term" value="C:microtubule"/>
    <property type="evidence" value="ECO:0007669"/>
    <property type="project" value="UniProtKB-KW"/>
</dbReference>
<evidence type="ECO:0000256" key="6">
    <source>
        <dbReference type="SAM" id="MobiDB-lite"/>
    </source>
</evidence>
<dbReference type="Proteomes" id="UP000287651">
    <property type="component" value="Unassembled WGS sequence"/>
</dbReference>
<dbReference type="GO" id="GO:0007018">
    <property type="term" value="P:microtubule-based movement"/>
    <property type="evidence" value="ECO:0007669"/>
    <property type="project" value="InterPro"/>
</dbReference>
<dbReference type="SUPFAM" id="SSF52540">
    <property type="entry name" value="P-loop containing nucleoside triphosphate hydrolases"/>
    <property type="match status" value="1"/>
</dbReference>
<evidence type="ECO:0000256" key="3">
    <source>
        <dbReference type="ARBA" id="ARBA00023175"/>
    </source>
</evidence>
<feature type="domain" description="Kinesin motor" evidence="7">
    <location>
        <begin position="1"/>
        <end position="86"/>
    </location>
</feature>
<name>A0A426YD50_ENSVE</name>
<dbReference type="InterPro" id="IPR027640">
    <property type="entry name" value="Kinesin-like_fam"/>
</dbReference>
<reference evidence="8 9" key="1">
    <citation type="journal article" date="2014" name="Agronomy (Basel)">
        <title>A Draft Genome Sequence for Ensete ventricosum, the Drought-Tolerant Tree Against Hunger.</title>
        <authorList>
            <person name="Harrison J."/>
            <person name="Moore K.A."/>
            <person name="Paszkiewicz K."/>
            <person name="Jones T."/>
            <person name="Grant M."/>
            <person name="Ambacheew D."/>
            <person name="Muzemil S."/>
            <person name="Studholme D.J."/>
        </authorList>
    </citation>
    <scope>NUCLEOTIDE SEQUENCE [LARGE SCALE GENOMIC DNA]</scope>
</reference>
<keyword evidence="4" id="KW-0547">Nucleotide-binding</keyword>
<keyword evidence="4" id="KW-0067">ATP-binding</keyword>
<evidence type="ECO:0000313" key="9">
    <source>
        <dbReference type="Proteomes" id="UP000287651"/>
    </source>
</evidence>
<evidence type="ECO:0000256" key="5">
    <source>
        <dbReference type="SAM" id="Coils"/>
    </source>
</evidence>
<comment type="similarity">
    <text evidence="4">Belongs to the TRAFAC class myosin-kinesin ATPase superfamily. Kinesin family.</text>
</comment>